<evidence type="ECO:0000259" key="2">
    <source>
        <dbReference type="Pfam" id="PF22669"/>
    </source>
</evidence>
<protein>
    <recommendedName>
        <fullName evidence="2">Inositol polyphosphate-related phosphatase domain-containing protein</fullName>
    </recommendedName>
</protein>
<feature type="region of interest" description="Disordered" evidence="1">
    <location>
        <begin position="1"/>
        <end position="21"/>
    </location>
</feature>
<dbReference type="WBParaSite" id="PSAMB.scaffold776size41489.g8680.t1">
    <property type="protein sequence ID" value="PSAMB.scaffold776size41489.g8680.t1"/>
    <property type="gene ID" value="PSAMB.scaffold776size41489.g8680"/>
</dbReference>
<dbReference type="GO" id="GO:0046856">
    <property type="term" value="P:phosphatidylinositol dephosphorylation"/>
    <property type="evidence" value="ECO:0007669"/>
    <property type="project" value="InterPro"/>
</dbReference>
<evidence type="ECO:0000313" key="4">
    <source>
        <dbReference type="WBParaSite" id="PSAMB.scaffold776size41489.g8680.t1"/>
    </source>
</evidence>
<dbReference type="InterPro" id="IPR036691">
    <property type="entry name" value="Endo/exonu/phosph_ase_sf"/>
</dbReference>
<sequence>MAKFYMAPPPARASQPFDAEASMDEESDLTATIVEDLMRSWEERYCVYSNMTVFVGTYNVNGQAPVVNLSPWLAYGLEEPPDMYVLGFQELDLSQQAFLFDSTAREAEWAEVVKHALHPKEHYVEVSKNYSKQSILVNNAECNTHMTMGFVQLSDLC</sequence>
<dbReference type="InterPro" id="IPR000300">
    <property type="entry name" value="IPPc"/>
</dbReference>
<dbReference type="PANTHER" id="PTHR11200">
    <property type="entry name" value="INOSITOL 5-PHOSPHATASE"/>
    <property type="match status" value="1"/>
</dbReference>
<dbReference type="SUPFAM" id="SSF56219">
    <property type="entry name" value="DNase I-like"/>
    <property type="match status" value="1"/>
</dbReference>
<organism evidence="3 4">
    <name type="scientific">Plectus sambesii</name>
    <dbReference type="NCBI Taxonomy" id="2011161"/>
    <lineage>
        <taxon>Eukaryota</taxon>
        <taxon>Metazoa</taxon>
        <taxon>Ecdysozoa</taxon>
        <taxon>Nematoda</taxon>
        <taxon>Chromadorea</taxon>
        <taxon>Plectida</taxon>
        <taxon>Plectina</taxon>
        <taxon>Plectoidea</taxon>
        <taxon>Plectidae</taxon>
        <taxon>Plectus</taxon>
    </lineage>
</organism>
<dbReference type="AlphaFoldDB" id="A0A914XC10"/>
<keyword evidence="3" id="KW-1185">Reference proteome</keyword>
<dbReference type="Gene3D" id="3.60.10.10">
    <property type="entry name" value="Endonuclease/exonuclease/phosphatase"/>
    <property type="match status" value="1"/>
</dbReference>
<reference evidence="4" key="1">
    <citation type="submission" date="2022-11" db="UniProtKB">
        <authorList>
            <consortium name="WormBaseParasite"/>
        </authorList>
    </citation>
    <scope>IDENTIFICATION</scope>
</reference>
<evidence type="ECO:0000313" key="3">
    <source>
        <dbReference type="Proteomes" id="UP000887566"/>
    </source>
</evidence>
<dbReference type="GO" id="GO:0004439">
    <property type="term" value="F:phosphatidylinositol-4,5-bisphosphate 5-phosphatase activity"/>
    <property type="evidence" value="ECO:0007669"/>
    <property type="project" value="TreeGrafter"/>
</dbReference>
<evidence type="ECO:0000256" key="1">
    <source>
        <dbReference type="SAM" id="MobiDB-lite"/>
    </source>
</evidence>
<proteinExistence type="predicted"/>
<feature type="domain" description="Inositol polyphosphate-related phosphatase" evidence="2">
    <location>
        <begin position="56"/>
        <end position="129"/>
    </location>
</feature>
<dbReference type="Pfam" id="PF22669">
    <property type="entry name" value="Exo_endo_phos2"/>
    <property type="match status" value="1"/>
</dbReference>
<dbReference type="PANTHER" id="PTHR11200:SF300">
    <property type="entry name" value="TYPE II INOSITOL 1,4,5-TRISPHOSPHATE 5-PHOSPHATASE"/>
    <property type="match status" value="1"/>
</dbReference>
<accession>A0A914XC10</accession>
<dbReference type="InterPro" id="IPR046985">
    <property type="entry name" value="IP5"/>
</dbReference>
<dbReference type="Proteomes" id="UP000887566">
    <property type="component" value="Unplaced"/>
</dbReference>
<name>A0A914XC10_9BILA</name>